<dbReference type="AlphaFoldDB" id="A0A7K1XUY8"/>
<name>A0A7K1XUY8_9SPHI</name>
<reference evidence="1 2" key="1">
    <citation type="submission" date="2019-11" db="EMBL/GenBank/DDBJ databases">
        <title>Pedobacter sp. HMF7056 Genome sequencing and assembly.</title>
        <authorList>
            <person name="Kang H."/>
            <person name="Kim H."/>
            <person name="Joh K."/>
        </authorList>
    </citation>
    <scope>NUCLEOTIDE SEQUENCE [LARGE SCALE GENOMIC DNA]</scope>
    <source>
        <strain evidence="1 2">HMF7056</strain>
    </source>
</reference>
<dbReference type="Proteomes" id="UP000451233">
    <property type="component" value="Unassembled WGS sequence"/>
</dbReference>
<proteinExistence type="predicted"/>
<gene>
    <name evidence="1" type="ORF">GS398_05890</name>
</gene>
<accession>A0A7K1XUY8</accession>
<organism evidence="1 2">
    <name type="scientific">Hufsiella ginkgonis</name>
    <dbReference type="NCBI Taxonomy" id="2695274"/>
    <lineage>
        <taxon>Bacteria</taxon>
        <taxon>Pseudomonadati</taxon>
        <taxon>Bacteroidota</taxon>
        <taxon>Sphingobacteriia</taxon>
        <taxon>Sphingobacteriales</taxon>
        <taxon>Sphingobacteriaceae</taxon>
        <taxon>Hufsiella</taxon>
    </lineage>
</organism>
<sequence length="128" mass="14818">MDIHIGKRIEEIAKKKRLTMQEIKDALGTGNRSPTYTYKKKSLPVDTLWRISEKMNHNFFADLHPVTVDETLADREELEKRYRQEKKLELAIRVEFPVSLVKDFSTFLMHANALGLKMGFKVGEAPAK</sequence>
<keyword evidence="2" id="KW-1185">Reference proteome</keyword>
<protein>
    <submittedName>
        <fullName evidence="1">Uncharacterized protein</fullName>
    </submittedName>
</protein>
<dbReference type="RefSeq" id="WP_160905768.1">
    <property type="nucleotide sequence ID" value="NZ_WVHS01000001.1"/>
</dbReference>
<comment type="caution">
    <text evidence="1">The sequence shown here is derived from an EMBL/GenBank/DDBJ whole genome shotgun (WGS) entry which is preliminary data.</text>
</comment>
<dbReference type="EMBL" id="WVHS01000001">
    <property type="protein sequence ID" value="MXV14821.1"/>
    <property type="molecule type" value="Genomic_DNA"/>
</dbReference>
<evidence type="ECO:0000313" key="1">
    <source>
        <dbReference type="EMBL" id="MXV14821.1"/>
    </source>
</evidence>
<evidence type="ECO:0000313" key="2">
    <source>
        <dbReference type="Proteomes" id="UP000451233"/>
    </source>
</evidence>